<feature type="region of interest" description="Disordered" evidence="1">
    <location>
        <begin position="1378"/>
        <end position="1429"/>
    </location>
</feature>
<dbReference type="RefSeq" id="XP_067065811.1">
    <property type="nucleotide sequence ID" value="XM_067209681.1"/>
</dbReference>
<evidence type="ECO:0000313" key="4">
    <source>
        <dbReference type="Proteomes" id="UP000674143"/>
    </source>
</evidence>
<evidence type="ECO:0000256" key="1">
    <source>
        <dbReference type="SAM" id="MobiDB-lite"/>
    </source>
</evidence>
<feature type="region of interest" description="Disordered" evidence="1">
    <location>
        <begin position="299"/>
        <end position="319"/>
    </location>
</feature>
<proteinExistence type="predicted"/>
<sequence length="1645" mass="173820">MQEADRGAQMHMLLRVNEYVQEQRQTYMALSLEEQRRHGPLLLEDLLASVMNDLLDEAEGRGGDDAHDNVSGEHGSRRHTGARRPGGRASTASWSRSPAALTSLTSSLPFALRDIPALAYVAALQLRLTTTVMAAISTRAIVTVHELEEWICAQEGVERFAELGLGVGLPVLPVVQEYFQLRAHSVVYPVRSRDVIAFLINDAAARDVLLYGGGDTRDLLYRFSAFYERHVLDSASPSSAFATMRRQGQVLHVRQLGIHVQDYAALLASLTQELASAHQLEQQHYQRWIESCVAPATSITQGNDSGGTPGGAKERDRGAGRGALVSDVAFEGAARRERNRALYEHVWQSLDSACAHAELVDGMRRARERAVCASLGGGVDAVRHATSAGARAINFAVTVTEAEARSYSLPLSLWRAVPLDGEGRSALAGGKDGEGGVELRFHVGELVTTELSRAAHGSGHGSTVLAAVTGEQQASVQRISDGLYEFSPPSSVMRRRRGTVVSDTPFAASAGVSTTAAAAVVATEARQVVCPDVAQALTSGAAMPSSATAASADALLSSLLAPAGSLGLAAVRSGNTADAPAIVCPLRTPTTVGSAPVVKGTPFTTGVVQSSVEACAEPATALEKLADFLVQYRRSRVGKARQGVSAAEQPSVSRTNDSWLGLAVAVFETFAIGDVVPVELLCEAWAACAESQGTAQPSLPSPAASVPGSTPGRYAHRRCIPLYHPLITSPSSGNNTVHLSRLASMRRQLSTGSSSGPSSTASAAAGAGDCATGEAKEIVHMATPVEVCWLSWWRSAPSDAHDSRETAILTCACLERHYPSSLRGVFCDLLGVRAEPTVAAWCTAAAACARRLCPAAVLTPSFTDAYVKSFVRCVDADVAARVAEKCEEEASAPSLPESAFLLQQRRTAQVALQRVLASLQESLAAASPWRAGLFPCDHAWRCGLDGLLYATPQWCGYDGVLLTAQSPSLPAHTSVAWSLSQGGGALGAAAAPPLRVLCFGAQEPSWAVCAVLHYFGIRPLSQLSETRVSFQTTVATDAGAVLHDKIAAIVPYVQAFCRASFPLWYGVAYAQLSERLRRLRVVLTATAGTSVLAASASPVQTLRLHMNGHVYAHAQQIRLAYVAAHNIVYGAAEAASVPMLAEALLPLFIPVGMSAEADARQLRDVITLLLGALSSLDSSAEWCSGADTSPQQQQWRREQVEQVLRPIAVRYGIARFTGMSGEASLPSSRLSATAETTARDTGAQDAEAEAPFTLPSRPCLRYTPNYPPGTDALRQPRSSQRAHAGHRAGQAPGAQTLTQASARELVAHAKPFSSRAASAGRAGGGLVPRCGADGRLCVTLSLGGSTVVVTSMPAWRNFPMEHDLDAVVAASIASAAAGGRRGGDAAAAARAREQGEDADDDSSRTSGMDDGDDDDGGSGAGEGGGVEEGDESFLTFQYHRTSGSASGALRRNGSGAESRKRLRAGTDDTAGCDAPAAAMWLRAPAASAVAGTGGDTPDYAVAAERYVYELLQEEYAKEAQQSGVRVIWVNETREAGSPFDILVVKPRQLSSGGGSRNSVDNGRWDVVQYVEVKSTCTANRQDFELSMAELLFAARFGAAYRVYRVFGASTDALRRMRHRVYADLVQLWHTAQLTITSDIRVTPST</sequence>
<dbReference type="PANTHER" id="PTHR32387">
    <property type="entry name" value="WU:FJ29H11"/>
    <property type="match status" value="1"/>
</dbReference>
<feature type="compositionally biased region" description="Basic and acidic residues" evidence="1">
    <location>
        <begin position="58"/>
        <end position="75"/>
    </location>
</feature>
<evidence type="ECO:0000313" key="3">
    <source>
        <dbReference type="EMBL" id="KAG5487314.1"/>
    </source>
</evidence>
<reference evidence="4" key="2">
    <citation type="journal article" date="2021" name="Sci. Data">
        <title>Chromosome-scale genome sequencing, assembly and annotation of six genomes from subfamily Leishmaniinae.</title>
        <authorList>
            <person name="Almutairi H."/>
            <person name="Urbaniak M.D."/>
            <person name="Bates M.D."/>
            <person name="Jariyapan N."/>
            <person name="Kwakye-Nuako G."/>
            <person name="Thomaz Soccol V."/>
            <person name="Al-Salem W.S."/>
            <person name="Dillon R.J."/>
            <person name="Bates P.A."/>
            <person name="Gatherer D."/>
        </authorList>
    </citation>
    <scope>NUCLEOTIDE SEQUENCE [LARGE SCALE GENOMIC DNA]</scope>
</reference>
<reference evidence="4" key="1">
    <citation type="journal article" date="2021" name="Microbiol. Resour. Announc.">
        <title>LGAAP: Leishmaniinae Genome Assembly and Annotation Pipeline.</title>
        <authorList>
            <person name="Almutairi H."/>
            <person name="Urbaniak M.D."/>
            <person name="Bates M.D."/>
            <person name="Jariyapan N."/>
            <person name="Kwakye-Nuako G."/>
            <person name="Thomaz-Soccol V."/>
            <person name="Al-Salem W.S."/>
            <person name="Dillon R.J."/>
            <person name="Bates P.A."/>
            <person name="Gatherer D."/>
        </authorList>
    </citation>
    <scope>NUCLEOTIDE SEQUENCE [LARGE SCALE GENOMIC DNA]</scope>
</reference>
<dbReference type="GeneID" id="92363615"/>
<organism evidence="3 4">
    <name type="scientific">Leishmania orientalis</name>
    <dbReference type="NCBI Taxonomy" id="2249476"/>
    <lineage>
        <taxon>Eukaryota</taxon>
        <taxon>Discoba</taxon>
        <taxon>Euglenozoa</taxon>
        <taxon>Kinetoplastea</taxon>
        <taxon>Metakinetoplastina</taxon>
        <taxon>Trypanosomatida</taxon>
        <taxon>Trypanosomatidae</taxon>
        <taxon>Leishmaniinae</taxon>
        <taxon>Leishmania</taxon>
    </lineage>
</organism>
<dbReference type="KEGG" id="loi:92363615"/>
<dbReference type="PANTHER" id="PTHR32387:SF0">
    <property type="entry name" value="PROTEIN NO VEIN"/>
    <property type="match status" value="1"/>
</dbReference>
<feature type="compositionally biased region" description="Low complexity" evidence="1">
    <location>
        <begin position="1378"/>
        <end position="1389"/>
    </location>
</feature>
<feature type="compositionally biased region" description="Basic residues" evidence="1">
    <location>
        <begin position="76"/>
        <end position="86"/>
    </location>
</feature>
<gene>
    <name evidence="3" type="ORF">LSCM4_07804</name>
</gene>
<feature type="region of interest" description="Disordered" evidence="1">
    <location>
        <begin position="1444"/>
        <end position="1469"/>
    </location>
</feature>
<dbReference type="Pfam" id="PF13020">
    <property type="entry name" value="NOV_C"/>
    <property type="match status" value="1"/>
</dbReference>
<feature type="domain" description="Protein NO VEIN C-terminal" evidence="2">
    <location>
        <begin position="1503"/>
        <end position="1612"/>
    </location>
</feature>
<name>A0A836H9I8_9TRYP</name>
<feature type="compositionally biased region" description="Polar residues" evidence="1">
    <location>
        <begin position="1225"/>
        <end position="1236"/>
    </location>
</feature>
<evidence type="ECO:0000259" key="2">
    <source>
        <dbReference type="Pfam" id="PF13020"/>
    </source>
</evidence>
<comment type="caution">
    <text evidence="3">The sequence shown here is derived from an EMBL/GenBank/DDBJ whole genome shotgun (WGS) entry which is preliminary data.</text>
</comment>
<dbReference type="InterPro" id="IPR024975">
    <property type="entry name" value="NOV_C"/>
</dbReference>
<keyword evidence="4" id="KW-1185">Reference proteome</keyword>
<dbReference type="Proteomes" id="UP000674143">
    <property type="component" value="Unassembled WGS sequence"/>
</dbReference>
<dbReference type="InterPro" id="IPR052957">
    <property type="entry name" value="Auxin_embryo_med"/>
</dbReference>
<feature type="region of interest" description="Disordered" evidence="1">
    <location>
        <begin position="1221"/>
        <end position="1294"/>
    </location>
</feature>
<feature type="region of interest" description="Disordered" evidence="1">
    <location>
        <begin position="58"/>
        <end position="95"/>
    </location>
</feature>
<dbReference type="EMBL" id="JAFHLR010000006">
    <property type="protein sequence ID" value="KAG5487314.1"/>
    <property type="molecule type" value="Genomic_DNA"/>
</dbReference>
<protein>
    <recommendedName>
        <fullName evidence="2">Protein NO VEIN C-terminal domain-containing protein</fullName>
    </recommendedName>
</protein>
<accession>A0A836H9I8</accession>